<keyword evidence="3" id="KW-0645">Protease</keyword>
<dbReference type="Proteomes" id="UP001165541">
    <property type="component" value="Unassembled WGS sequence"/>
</dbReference>
<feature type="domain" description="CAAX prenyl protease 2/Lysostaphin resistance protein A-like" evidence="2">
    <location>
        <begin position="117"/>
        <end position="209"/>
    </location>
</feature>
<feature type="transmembrane region" description="Helical" evidence="1">
    <location>
        <begin position="197"/>
        <end position="217"/>
    </location>
</feature>
<feature type="transmembrane region" description="Helical" evidence="1">
    <location>
        <begin position="115"/>
        <end position="137"/>
    </location>
</feature>
<feature type="transmembrane region" description="Helical" evidence="1">
    <location>
        <begin position="75"/>
        <end position="95"/>
    </location>
</feature>
<keyword evidence="1" id="KW-1133">Transmembrane helix</keyword>
<feature type="transmembrane region" description="Helical" evidence="1">
    <location>
        <begin position="158"/>
        <end position="191"/>
    </location>
</feature>
<comment type="caution">
    <text evidence="3">The sequence shown here is derived from an EMBL/GenBank/DDBJ whole genome shotgun (WGS) entry which is preliminary data.</text>
</comment>
<name>A0ABT0YSS5_9BURK</name>
<accession>A0ABT0YSS5</accession>
<dbReference type="InterPro" id="IPR014346">
    <property type="entry name" value="Prenyl_protease-related"/>
</dbReference>
<feature type="transmembrane region" description="Helical" evidence="1">
    <location>
        <begin position="37"/>
        <end position="55"/>
    </location>
</feature>
<dbReference type="EMBL" id="JAMKFE010000014">
    <property type="protein sequence ID" value="MCM5681792.1"/>
    <property type="molecule type" value="Genomic_DNA"/>
</dbReference>
<keyword evidence="4" id="KW-1185">Reference proteome</keyword>
<evidence type="ECO:0000256" key="1">
    <source>
        <dbReference type="SAM" id="Phobius"/>
    </source>
</evidence>
<proteinExistence type="predicted"/>
<keyword evidence="3" id="KW-0378">Hydrolase</keyword>
<dbReference type="RefSeq" id="WP_251780376.1">
    <property type="nucleotide sequence ID" value="NZ_JAMKFE010000014.1"/>
</dbReference>
<dbReference type="GO" id="GO:0008233">
    <property type="term" value="F:peptidase activity"/>
    <property type="evidence" value="ECO:0007669"/>
    <property type="project" value="UniProtKB-KW"/>
</dbReference>
<keyword evidence="1" id="KW-0472">Membrane</keyword>
<keyword evidence="1" id="KW-0812">Transmembrane</keyword>
<organism evidence="3 4">
    <name type="scientific">Caldimonas mangrovi</name>
    <dbReference type="NCBI Taxonomy" id="2944811"/>
    <lineage>
        <taxon>Bacteria</taxon>
        <taxon>Pseudomonadati</taxon>
        <taxon>Pseudomonadota</taxon>
        <taxon>Betaproteobacteria</taxon>
        <taxon>Burkholderiales</taxon>
        <taxon>Sphaerotilaceae</taxon>
        <taxon>Caldimonas</taxon>
    </lineage>
</organism>
<evidence type="ECO:0000259" key="2">
    <source>
        <dbReference type="Pfam" id="PF02517"/>
    </source>
</evidence>
<evidence type="ECO:0000313" key="3">
    <source>
        <dbReference type="EMBL" id="MCM5681792.1"/>
    </source>
</evidence>
<dbReference type="NCBIfam" id="TIGR03008">
    <property type="entry name" value="pepcterm_CAAX"/>
    <property type="match status" value="1"/>
</dbReference>
<evidence type="ECO:0000313" key="4">
    <source>
        <dbReference type="Proteomes" id="UP001165541"/>
    </source>
</evidence>
<gene>
    <name evidence="3" type="ORF">M8A51_19870</name>
</gene>
<dbReference type="GO" id="GO:0006508">
    <property type="term" value="P:proteolysis"/>
    <property type="evidence" value="ECO:0007669"/>
    <property type="project" value="UniProtKB-KW"/>
</dbReference>
<dbReference type="InterPro" id="IPR003675">
    <property type="entry name" value="Rce1/LyrA-like_dom"/>
</dbReference>
<reference evidence="3" key="1">
    <citation type="submission" date="2022-05" db="EMBL/GenBank/DDBJ databases">
        <title>Schlegelella sp. nov., isolated from mangrove soil.</title>
        <authorList>
            <person name="Liu Y."/>
            <person name="Ge X."/>
            <person name="Liu W."/>
        </authorList>
    </citation>
    <scope>NUCLEOTIDE SEQUENCE</scope>
    <source>
        <strain evidence="3">S2-27</strain>
    </source>
</reference>
<sequence length="224" mass="24844">MPLQLSRATLARVIPFALFMVLLAVRGAVPEGAAFDARWVYGLTVLLVGATLVWFWRDYAELARGTAPDAKEWGLAVVTGLAVFGLWIVLDAPWMTLGEPSASFVPLDAEGRLDWPLILVRWVGAALLVPLMEELFWRSFLMRWIERPQFEAVDPRRVGAKAVLLSTGVFVLAHTLWLAALVAGLAYALLYRHTGKLWVPVIAHAVTNGVLGAWVVATGRWQFW</sequence>
<protein>
    <submittedName>
        <fullName evidence="3">CAAX prenyl protease-related protein</fullName>
    </submittedName>
</protein>
<dbReference type="Pfam" id="PF02517">
    <property type="entry name" value="Rce1-like"/>
    <property type="match status" value="1"/>
</dbReference>